<comment type="caution">
    <text evidence="1">The sequence shown here is derived from an EMBL/GenBank/DDBJ whole genome shotgun (WGS) entry which is preliminary data.</text>
</comment>
<evidence type="ECO:0000313" key="1">
    <source>
        <dbReference type="EMBL" id="KAF2879005.1"/>
    </source>
</evidence>
<keyword evidence="2" id="KW-1185">Reference proteome</keyword>
<dbReference type="InterPro" id="IPR012337">
    <property type="entry name" value="RNaseH-like_sf"/>
</dbReference>
<dbReference type="Proteomes" id="UP000801492">
    <property type="component" value="Unassembled WGS sequence"/>
</dbReference>
<dbReference type="OrthoDB" id="8912104at2759"/>
<dbReference type="PANTHER" id="PTHR47501:SF5">
    <property type="entry name" value="HAT C-TERMINAL DIMERISATION DOMAIN-CONTAINING PROTEIN"/>
    <property type="match status" value="1"/>
</dbReference>
<reference evidence="1" key="1">
    <citation type="submission" date="2019-08" db="EMBL/GenBank/DDBJ databases">
        <title>The genome of the North American firefly Photinus pyralis.</title>
        <authorList>
            <consortium name="Photinus pyralis genome working group"/>
            <person name="Fallon T.R."/>
            <person name="Sander Lower S.E."/>
            <person name="Weng J.-K."/>
        </authorList>
    </citation>
    <scope>NUCLEOTIDE SEQUENCE</scope>
    <source>
        <strain evidence="1">TRF0915ILg1</strain>
        <tissue evidence="1">Whole body</tissue>
    </source>
</reference>
<accession>A0A8K0C3A7</accession>
<dbReference type="AlphaFoldDB" id="A0A8K0C3A7"/>
<gene>
    <name evidence="1" type="ORF">ILUMI_27168</name>
</gene>
<feature type="non-terminal residue" evidence="1">
    <location>
        <position position="242"/>
    </location>
</feature>
<sequence length="242" mass="28192">VNKLVINYIFEEMRPVRTVEKPASVKLVEFLSGKKPCDRKTLRSKSEAAKSMVIGYIKEELAKTKYVCTTAAICSAQYNSYLDVTVHFIDDKNFERKSFVLCCKRFEFAHSFDKIARVINEVHTFYDLKLDKISGTVTDNARNFSKAFNVFSMSLSDTNVNNNNDNFAEFPELENCNEVNLETLPYFDEEATYVLLPEQFRCCSHTLNLIITHAAQKAKEDQKYKKPVVQFLKKYFTYRIWR</sequence>
<protein>
    <recommendedName>
        <fullName evidence="3">Transposase</fullName>
    </recommendedName>
</protein>
<name>A0A8K0C3A7_IGNLU</name>
<organism evidence="1 2">
    <name type="scientific">Ignelater luminosus</name>
    <name type="common">Cucubano</name>
    <name type="synonym">Pyrophorus luminosus</name>
    <dbReference type="NCBI Taxonomy" id="2038154"/>
    <lineage>
        <taxon>Eukaryota</taxon>
        <taxon>Metazoa</taxon>
        <taxon>Ecdysozoa</taxon>
        <taxon>Arthropoda</taxon>
        <taxon>Hexapoda</taxon>
        <taxon>Insecta</taxon>
        <taxon>Pterygota</taxon>
        <taxon>Neoptera</taxon>
        <taxon>Endopterygota</taxon>
        <taxon>Coleoptera</taxon>
        <taxon>Polyphaga</taxon>
        <taxon>Elateriformia</taxon>
        <taxon>Elateroidea</taxon>
        <taxon>Elateridae</taxon>
        <taxon>Agrypninae</taxon>
        <taxon>Pyrophorini</taxon>
        <taxon>Ignelater</taxon>
    </lineage>
</organism>
<evidence type="ECO:0008006" key="3">
    <source>
        <dbReference type="Google" id="ProtNLM"/>
    </source>
</evidence>
<dbReference type="EMBL" id="VTPC01091246">
    <property type="protein sequence ID" value="KAF2879005.1"/>
    <property type="molecule type" value="Genomic_DNA"/>
</dbReference>
<dbReference type="PANTHER" id="PTHR47501">
    <property type="entry name" value="TRANSPOSASE-RELATED"/>
    <property type="match status" value="1"/>
</dbReference>
<proteinExistence type="predicted"/>
<dbReference type="SUPFAM" id="SSF53098">
    <property type="entry name" value="Ribonuclease H-like"/>
    <property type="match status" value="1"/>
</dbReference>
<evidence type="ECO:0000313" key="2">
    <source>
        <dbReference type="Proteomes" id="UP000801492"/>
    </source>
</evidence>
<feature type="non-terminal residue" evidence="1">
    <location>
        <position position="1"/>
    </location>
</feature>